<dbReference type="Proteomes" id="UP000776164">
    <property type="component" value="Unassembled WGS sequence"/>
</dbReference>
<dbReference type="PROSITE" id="PS50977">
    <property type="entry name" value="HTH_TETR_2"/>
    <property type="match status" value="1"/>
</dbReference>
<evidence type="ECO:0000256" key="4">
    <source>
        <dbReference type="PROSITE-ProRule" id="PRU00335"/>
    </source>
</evidence>
<dbReference type="PRINTS" id="PR00455">
    <property type="entry name" value="HTHTETR"/>
</dbReference>
<keyword evidence="3" id="KW-0804">Transcription</keyword>
<name>A0ABS2L296_9MICO</name>
<keyword evidence="1" id="KW-0805">Transcription regulation</keyword>
<dbReference type="PANTHER" id="PTHR30055:SF234">
    <property type="entry name" value="HTH-TYPE TRANSCRIPTIONAL REGULATOR BETI"/>
    <property type="match status" value="1"/>
</dbReference>
<feature type="DNA-binding region" description="H-T-H motif" evidence="4">
    <location>
        <begin position="42"/>
        <end position="61"/>
    </location>
</feature>
<keyword evidence="7" id="KW-1185">Reference proteome</keyword>
<comment type="caution">
    <text evidence="6">The sequence shown here is derived from an EMBL/GenBank/DDBJ whole genome shotgun (WGS) entry which is preliminary data.</text>
</comment>
<dbReference type="PANTHER" id="PTHR30055">
    <property type="entry name" value="HTH-TYPE TRANSCRIPTIONAL REGULATOR RUTR"/>
    <property type="match status" value="1"/>
</dbReference>
<reference evidence="6 7" key="1">
    <citation type="submission" date="2021-01" db="EMBL/GenBank/DDBJ databases">
        <title>Sequencing the genomes of 1000 actinobacteria strains.</title>
        <authorList>
            <person name="Klenk H.-P."/>
        </authorList>
    </citation>
    <scope>NUCLEOTIDE SEQUENCE [LARGE SCALE GENOMIC DNA]</scope>
    <source>
        <strain evidence="6 7">DSM 13057</strain>
    </source>
</reference>
<evidence type="ECO:0000256" key="2">
    <source>
        <dbReference type="ARBA" id="ARBA00023125"/>
    </source>
</evidence>
<gene>
    <name evidence="6" type="ORF">JOE66_000842</name>
</gene>
<evidence type="ECO:0000313" key="7">
    <source>
        <dbReference type="Proteomes" id="UP000776164"/>
    </source>
</evidence>
<dbReference type="InterPro" id="IPR001647">
    <property type="entry name" value="HTH_TetR"/>
</dbReference>
<organism evidence="6 7">
    <name type="scientific">Subtercola frigoramans</name>
    <dbReference type="NCBI Taxonomy" id="120298"/>
    <lineage>
        <taxon>Bacteria</taxon>
        <taxon>Bacillati</taxon>
        <taxon>Actinomycetota</taxon>
        <taxon>Actinomycetes</taxon>
        <taxon>Micrococcales</taxon>
        <taxon>Microbacteriaceae</taxon>
        <taxon>Subtercola</taxon>
    </lineage>
</organism>
<dbReference type="Gene3D" id="1.10.357.10">
    <property type="entry name" value="Tetracycline Repressor, domain 2"/>
    <property type="match status" value="1"/>
</dbReference>
<evidence type="ECO:0000256" key="1">
    <source>
        <dbReference type="ARBA" id="ARBA00023015"/>
    </source>
</evidence>
<evidence type="ECO:0000256" key="3">
    <source>
        <dbReference type="ARBA" id="ARBA00023163"/>
    </source>
</evidence>
<evidence type="ECO:0000313" key="6">
    <source>
        <dbReference type="EMBL" id="MBM7471208.1"/>
    </source>
</evidence>
<feature type="domain" description="HTH tetR-type" evidence="5">
    <location>
        <begin position="19"/>
        <end position="79"/>
    </location>
</feature>
<proteinExistence type="predicted"/>
<evidence type="ECO:0000259" key="5">
    <source>
        <dbReference type="PROSITE" id="PS50977"/>
    </source>
</evidence>
<dbReference type="Pfam" id="PF00440">
    <property type="entry name" value="TetR_N"/>
    <property type="match status" value="1"/>
</dbReference>
<accession>A0ABS2L296</accession>
<dbReference type="SUPFAM" id="SSF48498">
    <property type="entry name" value="Tetracyclin repressor-like, C-terminal domain"/>
    <property type="match status" value="1"/>
</dbReference>
<dbReference type="RefSeq" id="WP_205107027.1">
    <property type="nucleotide sequence ID" value="NZ_BAAAHT010000012.1"/>
</dbReference>
<dbReference type="SUPFAM" id="SSF46689">
    <property type="entry name" value="Homeodomain-like"/>
    <property type="match status" value="1"/>
</dbReference>
<dbReference type="EMBL" id="JAFBBU010000001">
    <property type="protein sequence ID" value="MBM7471208.1"/>
    <property type="molecule type" value="Genomic_DNA"/>
</dbReference>
<sequence>MTEHVDGVSATRGPYRAGRARRQEIIRAATEVFAREGYRGGSLRDVARSLEVTPGAILHHFGSKEQLLVAVLADRDEHSRTAAARYFESHDTAGSLRAIVADNASRPGLMRLFTTLAAEAVSPDHPAHDFFTERYLRLTGFIAEGLDRENFHAPDGASNRDVAALVLATMDGLQLQWLMRPQFSMTGAFDVMLTAHGLLPCRMREPEQAPAMGEAR</sequence>
<protein>
    <submittedName>
        <fullName evidence="6">AcrR family transcriptional regulator</fullName>
    </submittedName>
</protein>
<dbReference type="InterPro" id="IPR036271">
    <property type="entry name" value="Tet_transcr_reg_TetR-rel_C_sf"/>
</dbReference>
<keyword evidence="2 4" id="KW-0238">DNA-binding</keyword>
<dbReference type="InterPro" id="IPR009057">
    <property type="entry name" value="Homeodomain-like_sf"/>
</dbReference>
<dbReference type="InterPro" id="IPR050109">
    <property type="entry name" value="HTH-type_TetR-like_transc_reg"/>
</dbReference>